<keyword evidence="3" id="KW-1185">Reference proteome</keyword>
<protein>
    <recommendedName>
        <fullName evidence="4">Transposase</fullName>
    </recommendedName>
</protein>
<feature type="region of interest" description="Disordered" evidence="1">
    <location>
        <begin position="39"/>
        <end position="61"/>
    </location>
</feature>
<feature type="non-terminal residue" evidence="2">
    <location>
        <position position="61"/>
    </location>
</feature>
<organism evidence="2 3">
    <name type="scientific">Sphaerospermopsis kisseleviana CS-549</name>
    <dbReference type="NCBI Taxonomy" id="3021783"/>
    <lineage>
        <taxon>Bacteria</taxon>
        <taxon>Bacillati</taxon>
        <taxon>Cyanobacteriota</taxon>
        <taxon>Cyanophyceae</taxon>
        <taxon>Nostocales</taxon>
        <taxon>Aphanizomenonaceae</taxon>
        <taxon>Sphaerospermopsis</taxon>
        <taxon>Sphaerospermopsis kisseleviana</taxon>
    </lineage>
</organism>
<reference evidence="2 3" key="1">
    <citation type="submission" date="2023-01" db="EMBL/GenBank/DDBJ databases">
        <title>Genomes from the Australian National Cyanobacteria Reference Collection.</title>
        <authorList>
            <person name="Willis A."/>
            <person name="Lee E.M.F."/>
        </authorList>
    </citation>
    <scope>NUCLEOTIDE SEQUENCE [LARGE SCALE GENOMIC DNA]</scope>
    <source>
        <strain evidence="2 3">CS-549</strain>
    </source>
</reference>
<dbReference type="RefSeq" id="WP_272110848.1">
    <property type="nucleotide sequence ID" value="NZ_JAQMTI010000275.1"/>
</dbReference>
<sequence>MLNPYLFFSRSQSQTGNAIIEALPLLCLLSYQAEPDKIHSHTEYGNEKITSSPVPSPQSPV</sequence>
<evidence type="ECO:0000313" key="3">
    <source>
        <dbReference type="Proteomes" id="UP001211711"/>
    </source>
</evidence>
<comment type="caution">
    <text evidence="2">The sequence shown here is derived from an EMBL/GenBank/DDBJ whole genome shotgun (WGS) entry which is preliminary data.</text>
</comment>
<evidence type="ECO:0008006" key="4">
    <source>
        <dbReference type="Google" id="ProtNLM"/>
    </source>
</evidence>
<accession>A0ABT4ZXD1</accession>
<evidence type="ECO:0000256" key="1">
    <source>
        <dbReference type="SAM" id="MobiDB-lite"/>
    </source>
</evidence>
<dbReference type="EMBL" id="JAQMTI010000275">
    <property type="protein sequence ID" value="MDB9443929.1"/>
    <property type="molecule type" value="Genomic_DNA"/>
</dbReference>
<name>A0ABT4ZXD1_9CYAN</name>
<dbReference type="Proteomes" id="UP001211711">
    <property type="component" value="Unassembled WGS sequence"/>
</dbReference>
<proteinExistence type="predicted"/>
<evidence type="ECO:0000313" key="2">
    <source>
        <dbReference type="EMBL" id="MDB9443929.1"/>
    </source>
</evidence>
<gene>
    <name evidence="2" type="ORF">PN497_21625</name>
</gene>